<dbReference type="EMBL" id="JPOS01000038">
    <property type="protein sequence ID" value="KGE87344.1"/>
    <property type="molecule type" value="Genomic_DNA"/>
</dbReference>
<dbReference type="PROSITE" id="PS51257">
    <property type="entry name" value="PROKAR_LIPOPROTEIN"/>
    <property type="match status" value="1"/>
</dbReference>
<gene>
    <name evidence="2" type="ORF">IX84_17130</name>
</gene>
<organism evidence="2 3">
    <name type="scientific">Phaeodactylibacter xiamenensis</name>
    <dbReference type="NCBI Taxonomy" id="1524460"/>
    <lineage>
        <taxon>Bacteria</taxon>
        <taxon>Pseudomonadati</taxon>
        <taxon>Bacteroidota</taxon>
        <taxon>Saprospiria</taxon>
        <taxon>Saprospirales</taxon>
        <taxon>Haliscomenobacteraceae</taxon>
        <taxon>Phaeodactylibacter</taxon>
    </lineage>
</organism>
<reference evidence="2 3" key="1">
    <citation type="journal article" date="2014" name="Int. J. Syst. Evol. Microbiol.">
        <title>Phaeodactylibacter xiamenensis gen. nov., sp. nov., a member of the family Saprospiraceae isolated from the marine alga Phaeodactylum tricornutum.</title>
        <authorList>
            <person name="Chen Z.Jr."/>
            <person name="Lei X."/>
            <person name="Lai Q."/>
            <person name="Li Y."/>
            <person name="Zhang B."/>
            <person name="Zhang J."/>
            <person name="Zhang H."/>
            <person name="Yang L."/>
            <person name="Zheng W."/>
            <person name="Tian Y."/>
            <person name="Yu Z."/>
            <person name="Xu H.Jr."/>
            <person name="Zheng T."/>
        </authorList>
    </citation>
    <scope>NUCLEOTIDE SEQUENCE [LARGE SCALE GENOMIC DNA]</scope>
    <source>
        <strain evidence="2 3">KD52</strain>
    </source>
</reference>
<evidence type="ECO:0000313" key="2">
    <source>
        <dbReference type="EMBL" id="KGE87344.1"/>
    </source>
</evidence>
<feature type="signal peptide" evidence="1">
    <location>
        <begin position="1"/>
        <end position="22"/>
    </location>
</feature>
<dbReference type="AlphaFoldDB" id="A0A098S4U8"/>
<accession>A0A098S4U8</accession>
<protein>
    <submittedName>
        <fullName evidence="2">Uncharacterized protein</fullName>
    </submittedName>
</protein>
<keyword evidence="1" id="KW-0732">Signal</keyword>
<feature type="chain" id="PRO_5001947611" evidence="1">
    <location>
        <begin position="23"/>
        <end position="211"/>
    </location>
</feature>
<name>A0A098S4U8_9BACT</name>
<proteinExistence type="predicted"/>
<comment type="caution">
    <text evidence="2">The sequence shown here is derived from an EMBL/GenBank/DDBJ whole genome shotgun (WGS) entry which is preliminary data.</text>
</comment>
<sequence>MKFVPVPIYVLLLLGMALLSSCTEDDPPQLPEFPKAYSLSGYESADREYVLVTEQGYTSITPSDYFVSYVDTMRATDWLLFVGDNFFIQEIVLQNETEAQLTFMDDPTTGATTLADSLEYEVAGQEITFTRDGFVMVFDYNSGADRIEICEVTFHFVEEEGLNGTPSYFTAGGEFCRTFDSEDLTTAGIEQNVLKAGDTLCTVATTFFLEP</sequence>
<evidence type="ECO:0000256" key="1">
    <source>
        <dbReference type="SAM" id="SignalP"/>
    </source>
</evidence>
<evidence type="ECO:0000313" key="3">
    <source>
        <dbReference type="Proteomes" id="UP000029736"/>
    </source>
</evidence>
<dbReference type="RefSeq" id="WP_152605096.1">
    <property type="nucleotide sequence ID" value="NZ_JBKAGJ010000009.1"/>
</dbReference>
<keyword evidence="3" id="KW-1185">Reference proteome</keyword>
<dbReference type="Proteomes" id="UP000029736">
    <property type="component" value="Unassembled WGS sequence"/>
</dbReference>